<dbReference type="InterPro" id="IPR023313">
    <property type="entry name" value="UBQ-conjugating_AS"/>
</dbReference>
<keyword evidence="4 9" id="KW-0833">Ubl conjugation pathway</keyword>
<dbReference type="PANTHER" id="PTHR24068">
    <property type="entry name" value="UBIQUITIN-CONJUGATING ENZYME E2"/>
    <property type="match status" value="1"/>
</dbReference>
<feature type="domain" description="UBC core" evidence="10">
    <location>
        <begin position="4"/>
        <end position="151"/>
    </location>
</feature>
<comment type="caution">
    <text evidence="11">The sequence shown here is derived from an EMBL/GenBank/DDBJ whole genome shotgun (WGS) entry which is preliminary data.</text>
</comment>
<dbReference type="KEGG" id="mgl:MGL_0836"/>
<dbReference type="EMBL" id="AAYY01000003">
    <property type="protein sequence ID" value="EDP44354.1"/>
    <property type="molecule type" value="Genomic_DNA"/>
</dbReference>
<evidence type="ECO:0000256" key="6">
    <source>
        <dbReference type="ARBA" id="ARBA00072431"/>
    </source>
</evidence>
<evidence type="ECO:0000256" key="9">
    <source>
        <dbReference type="RuleBase" id="RU362109"/>
    </source>
</evidence>
<evidence type="ECO:0000256" key="1">
    <source>
        <dbReference type="ARBA" id="ARBA00012486"/>
    </source>
</evidence>
<dbReference type="OrthoDB" id="9993688at2759"/>
<dbReference type="OMA" id="THLRGQF"/>
<organism evidence="11 12">
    <name type="scientific">Malassezia globosa (strain ATCC MYA-4612 / CBS 7966)</name>
    <name type="common">Dandruff-associated fungus</name>
    <dbReference type="NCBI Taxonomy" id="425265"/>
    <lineage>
        <taxon>Eukaryota</taxon>
        <taxon>Fungi</taxon>
        <taxon>Dikarya</taxon>
        <taxon>Basidiomycota</taxon>
        <taxon>Ustilaginomycotina</taxon>
        <taxon>Malasseziomycetes</taxon>
        <taxon>Malasseziales</taxon>
        <taxon>Malasseziaceae</taxon>
        <taxon>Malassezia</taxon>
    </lineage>
</organism>
<evidence type="ECO:0000256" key="8">
    <source>
        <dbReference type="PROSITE-ProRule" id="PRU10133"/>
    </source>
</evidence>
<name>A8PVD1_MALGO</name>
<evidence type="ECO:0000256" key="7">
    <source>
        <dbReference type="ARBA" id="ARBA00077197"/>
    </source>
</evidence>
<dbReference type="GO" id="GO:0061631">
    <property type="term" value="F:ubiquitin conjugating enzyme activity"/>
    <property type="evidence" value="ECO:0007669"/>
    <property type="project" value="UniProtKB-EC"/>
</dbReference>
<keyword evidence="5 9" id="KW-0067">ATP-binding</keyword>
<evidence type="ECO:0000313" key="12">
    <source>
        <dbReference type="Proteomes" id="UP000008837"/>
    </source>
</evidence>
<dbReference type="Proteomes" id="UP000008837">
    <property type="component" value="Unassembled WGS sequence"/>
</dbReference>
<dbReference type="InterPro" id="IPR000608">
    <property type="entry name" value="UBC"/>
</dbReference>
<dbReference type="FunFam" id="3.10.110.10:FF:000037">
    <property type="entry name" value="ubiquitin-conjugating enzyme E2 27"/>
    <property type="match status" value="1"/>
</dbReference>
<dbReference type="SUPFAM" id="SSF54495">
    <property type="entry name" value="UBC-like"/>
    <property type="match status" value="1"/>
</dbReference>
<evidence type="ECO:0000256" key="4">
    <source>
        <dbReference type="ARBA" id="ARBA00022786"/>
    </source>
</evidence>
<evidence type="ECO:0000256" key="2">
    <source>
        <dbReference type="ARBA" id="ARBA00022679"/>
    </source>
</evidence>
<dbReference type="Pfam" id="PF00179">
    <property type="entry name" value="UQ_con"/>
    <property type="match status" value="1"/>
</dbReference>
<comment type="similarity">
    <text evidence="9">Belongs to the ubiquitin-conjugating enzyme family.</text>
</comment>
<dbReference type="PROSITE" id="PS00183">
    <property type="entry name" value="UBC_1"/>
    <property type="match status" value="1"/>
</dbReference>
<dbReference type="CDD" id="cd23800">
    <property type="entry name" value="UBCc_UBE2K"/>
    <property type="match status" value="1"/>
</dbReference>
<feature type="active site" description="Glycyl thioester intermediate" evidence="8">
    <location>
        <position position="89"/>
    </location>
</feature>
<sequence>MEGARLRRIMREIAACEKESDDEIFVSMIDESPFHLIGSFPGPIHSPFEHGLFKVDIVVPEGYPFHPLQMRFITKVYHPNVSSQSGAICLDILKDQWSPVYTLKTTLMSLRSLLCSPEPNDPQDAEVAKHYTTDFHGYEKTARYWTETYASRDPASTSAGDEAQLAGLDTSQVDKFCNMALGGSGAQRVIIFITTM</sequence>
<evidence type="ECO:0000256" key="5">
    <source>
        <dbReference type="ARBA" id="ARBA00022840"/>
    </source>
</evidence>
<protein>
    <recommendedName>
        <fullName evidence="6">Ubiquitin-conjugating enzyme E2 1</fullName>
        <ecNumber evidence="1">2.3.2.23</ecNumber>
    </recommendedName>
    <alternativeName>
        <fullName evidence="7">E2 ubiquitin-conjugating enzyme 1</fullName>
    </alternativeName>
</protein>
<keyword evidence="3 9" id="KW-0547">Nucleotide-binding</keyword>
<dbReference type="InterPro" id="IPR016135">
    <property type="entry name" value="UBQ-conjugating_enzyme/RWD"/>
</dbReference>
<dbReference type="RefSeq" id="XP_001731568.1">
    <property type="nucleotide sequence ID" value="XM_001731516.1"/>
</dbReference>
<dbReference type="EC" id="2.3.2.23" evidence="1"/>
<evidence type="ECO:0000256" key="3">
    <source>
        <dbReference type="ARBA" id="ARBA00022741"/>
    </source>
</evidence>
<evidence type="ECO:0000259" key="10">
    <source>
        <dbReference type="PROSITE" id="PS50127"/>
    </source>
</evidence>
<evidence type="ECO:0000313" key="11">
    <source>
        <dbReference type="EMBL" id="EDP44354.1"/>
    </source>
</evidence>
<dbReference type="STRING" id="425265.A8PVD1"/>
<accession>A8PVD1</accession>
<dbReference type="InParanoid" id="A8PVD1"/>
<dbReference type="Gene3D" id="3.10.110.10">
    <property type="entry name" value="Ubiquitin Conjugating Enzyme"/>
    <property type="match status" value="1"/>
</dbReference>
<dbReference type="FunCoup" id="A8PVD1">
    <property type="interactions" value="736"/>
</dbReference>
<reference evidence="11 12" key="1">
    <citation type="journal article" date="2007" name="Proc. Natl. Acad. Sci. U.S.A.">
        <title>Dandruff-associated Malassezia genomes reveal convergent and divergent virulence traits shared with plant and human fungal pathogens.</title>
        <authorList>
            <person name="Xu J."/>
            <person name="Saunders C.W."/>
            <person name="Hu P."/>
            <person name="Grant R.A."/>
            <person name="Boekhout T."/>
            <person name="Kuramae E.E."/>
            <person name="Kronstad J.W."/>
            <person name="Deangelis Y.M."/>
            <person name="Reeder N.L."/>
            <person name="Johnstone K.R."/>
            <person name="Leland M."/>
            <person name="Fieno A.M."/>
            <person name="Begley W.M."/>
            <person name="Sun Y."/>
            <person name="Lacey M.P."/>
            <person name="Chaudhary T."/>
            <person name="Keough T."/>
            <person name="Chu L."/>
            <person name="Sears R."/>
            <person name="Yuan B."/>
            <person name="Dawson T.L.Jr."/>
        </authorList>
    </citation>
    <scope>NUCLEOTIDE SEQUENCE [LARGE SCALE GENOMIC DNA]</scope>
    <source>
        <strain evidence="12">ATCC MYA-4612 / CBS 7966</strain>
    </source>
</reference>
<dbReference type="GO" id="GO:0005524">
    <property type="term" value="F:ATP binding"/>
    <property type="evidence" value="ECO:0007669"/>
    <property type="project" value="UniProtKB-UniRule"/>
</dbReference>
<dbReference type="SMART" id="SM00212">
    <property type="entry name" value="UBCc"/>
    <property type="match status" value="1"/>
</dbReference>
<keyword evidence="2" id="KW-0808">Transferase</keyword>
<dbReference type="PROSITE" id="PS50127">
    <property type="entry name" value="UBC_2"/>
    <property type="match status" value="1"/>
</dbReference>
<gene>
    <name evidence="11" type="ORF">MGL_0836</name>
</gene>
<dbReference type="AlphaFoldDB" id="A8PVD1"/>
<dbReference type="VEuPathDB" id="FungiDB:MGL_0836"/>
<keyword evidence="12" id="KW-1185">Reference proteome</keyword>
<dbReference type="GeneID" id="5855865"/>
<proteinExistence type="inferred from homology"/>